<dbReference type="Pfam" id="PF05544">
    <property type="entry name" value="Pro_racemase"/>
    <property type="match status" value="1"/>
</dbReference>
<dbReference type="PANTHER" id="PTHR33442:SF1">
    <property type="entry name" value="TRANS-3-HYDROXY-L-PROLINE DEHYDRATASE"/>
    <property type="match status" value="1"/>
</dbReference>
<evidence type="ECO:0000256" key="3">
    <source>
        <dbReference type="ARBA" id="ARBA00035826"/>
    </source>
</evidence>
<keyword evidence="2" id="KW-0413">Isomerase</keyword>
<dbReference type="Gene3D" id="3.10.310.10">
    <property type="entry name" value="Diaminopimelate Epimerase, Chain A, domain 1"/>
    <property type="match status" value="2"/>
</dbReference>
<dbReference type="InterPro" id="IPR008794">
    <property type="entry name" value="Pro_racemase_fam"/>
</dbReference>
<organism evidence="5 6">
    <name type="scientific">Bosea eneae</name>
    <dbReference type="NCBI Taxonomy" id="151454"/>
    <lineage>
        <taxon>Bacteria</taxon>
        <taxon>Pseudomonadati</taxon>
        <taxon>Pseudomonadota</taxon>
        <taxon>Alphaproteobacteria</taxon>
        <taxon>Hyphomicrobiales</taxon>
        <taxon>Boseaceae</taxon>
        <taxon>Bosea</taxon>
    </lineage>
</organism>
<comment type="catalytic activity">
    <reaction evidence="3">
        <text>trans-4-hydroxy-L-proline = cis-4-hydroxy-D-proline</text>
        <dbReference type="Rhea" id="RHEA:21152"/>
        <dbReference type="ChEBI" id="CHEBI:57690"/>
        <dbReference type="ChEBI" id="CHEBI:58375"/>
        <dbReference type="EC" id="5.1.1.8"/>
    </reaction>
</comment>
<accession>A0ABW0ISC8</accession>
<dbReference type="SUPFAM" id="SSF54506">
    <property type="entry name" value="Diaminopimelate epimerase-like"/>
    <property type="match status" value="1"/>
</dbReference>
<sequence length="338" mass="35872">MRLSYIDYHTCGEPVRIVTSGYPQLAGGSILDKRRQAREQHDHLRRAMMLEPRGHDGMYGVIPVAASHPEAAFGVLFTHNEGYSTMCGHATIALGRYAIEQGLVKASVPITRFAIEAPCGLLRLSCEVEGNKIGDVSFESVPAFVEARDLVVTVPGYGDVATDIAYGGAYYCILPASRFGLDLMQTPVEEIVAAAGALTDQVRTSRRITHPTEPDLGFLYGTIVTDEAGPGEDSFNLCVFAERQIDRSPTGSGVTARMALDHAKGLIAAGQGRRIRSITGGTFTGKVIGPADFPAAGAVTVEVGGRGHLAGEGSFVIEADDPLGHGFALPRRFAEIAG</sequence>
<dbReference type="PIRSF" id="PIRSF029792">
    <property type="entry name" value="Pro_racemase"/>
    <property type="match status" value="1"/>
</dbReference>
<dbReference type="EC" id="5.1.1.8" evidence="4"/>
<dbReference type="PANTHER" id="PTHR33442">
    <property type="entry name" value="TRANS-3-HYDROXY-L-PROLINE DEHYDRATASE"/>
    <property type="match status" value="1"/>
</dbReference>
<dbReference type="EMBL" id="JBHSLW010000018">
    <property type="protein sequence ID" value="MFC5420536.1"/>
    <property type="molecule type" value="Genomic_DNA"/>
</dbReference>
<protein>
    <recommendedName>
        <fullName evidence="4">4-hydroxyproline epimerase</fullName>
        <ecNumber evidence="4">5.1.1.8</ecNumber>
    </recommendedName>
</protein>
<proteinExistence type="inferred from homology"/>
<evidence type="ECO:0000313" key="6">
    <source>
        <dbReference type="Proteomes" id="UP001596053"/>
    </source>
</evidence>
<evidence type="ECO:0000256" key="1">
    <source>
        <dbReference type="ARBA" id="ARBA00007529"/>
    </source>
</evidence>
<reference evidence="6" key="1">
    <citation type="journal article" date="2019" name="Int. J. Syst. Evol. Microbiol.">
        <title>The Global Catalogue of Microorganisms (GCM) 10K type strain sequencing project: providing services to taxonomists for standard genome sequencing and annotation.</title>
        <authorList>
            <consortium name="The Broad Institute Genomics Platform"/>
            <consortium name="The Broad Institute Genome Sequencing Center for Infectious Disease"/>
            <person name="Wu L."/>
            <person name="Ma J."/>
        </authorList>
    </citation>
    <scope>NUCLEOTIDE SEQUENCE [LARGE SCALE GENOMIC DNA]</scope>
    <source>
        <strain evidence="6">NCAIM B.01391</strain>
    </source>
</reference>
<keyword evidence="6" id="KW-1185">Reference proteome</keyword>
<evidence type="ECO:0000313" key="5">
    <source>
        <dbReference type="EMBL" id="MFC5420536.1"/>
    </source>
</evidence>
<evidence type="ECO:0000256" key="2">
    <source>
        <dbReference type="ARBA" id="ARBA00023235"/>
    </source>
</evidence>
<dbReference type="SFLD" id="SFLDS00028">
    <property type="entry name" value="Proline_Racemase"/>
    <property type="match status" value="1"/>
</dbReference>
<comment type="similarity">
    <text evidence="1">Belongs to the proline racemase family.</text>
</comment>
<dbReference type="RefSeq" id="WP_377798945.1">
    <property type="nucleotide sequence ID" value="NZ_JBHSLW010000018.1"/>
</dbReference>
<name>A0ABW0ISC8_9HYPH</name>
<dbReference type="Proteomes" id="UP001596053">
    <property type="component" value="Unassembled WGS sequence"/>
</dbReference>
<comment type="caution">
    <text evidence="5">The sequence shown here is derived from an EMBL/GenBank/DDBJ whole genome shotgun (WGS) entry which is preliminary data.</text>
</comment>
<gene>
    <name evidence="5" type="ORF">ACFPOB_13300</name>
</gene>
<evidence type="ECO:0000256" key="4">
    <source>
        <dbReference type="ARBA" id="ARBA00039135"/>
    </source>
</evidence>